<dbReference type="EMBL" id="ASHM01010354">
    <property type="protein sequence ID" value="PNX92181.1"/>
    <property type="molecule type" value="Genomic_DNA"/>
</dbReference>
<accession>A0A2K3MMZ1</accession>
<protein>
    <submittedName>
        <fullName evidence="1">WD repeat-containing protein</fullName>
    </submittedName>
</protein>
<sequence>EMVKDKLKEPVLTAFTPTGDYVAILSSNATVKVSIAYDDQTVEIC</sequence>
<evidence type="ECO:0000313" key="1">
    <source>
        <dbReference type="EMBL" id="PNX92181.1"/>
    </source>
</evidence>
<feature type="non-terminal residue" evidence="1">
    <location>
        <position position="1"/>
    </location>
</feature>
<reference evidence="1 2" key="1">
    <citation type="journal article" date="2014" name="Am. J. Bot.">
        <title>Genome assembly and annotation for red clover (Trifolium pratense; Fabaceae).</title>
        <authorList>
            <person name="Istvanek J."/>
            <person name="Jaros M."/>
            <person name="Krenek A."/>
            <person name="Repkova J."/>
        </authorList>
    </citation>
    <scope>NUCLEOTIDE SEQUENCE [LARGE SCALE GENOMIC DNA]</scope>
    <source>
        <strain evidence="2">cv. Tatra</strain>
        <tissue evidence="1">Young leaves</tissue>
    </source>
</reference>
<organism evidence="1 2">
    <name type="scientific">Trifolium pratense</name>
    <name type="common">Red clover</name>
    <dbReference type="NCBI Taxonomy" id="57577"/>
    <lineage>
        <taxon>Eukaryota</taxon>
        <taxon>Viridiplantae</taxon>
        <taxon>Streptophyta</taxon>
        <taxon>Embryophyta</taxon>
        <taxon>Tracheophyta</taxon>
        <taxon>Spermatophyta</taxon>
        <taxon>Magnoliopsida</taxon>
        <taxon>eudicotyledons</taxon>
        <taxon>Gunneridae</taxon>
        <taxon>Pentapetalae</taxon>
        <taxon>rosids</taxon>
        <taxon>fabids</taxon>
        <taxon>Fabales</taxon>
        <taxon>Fabaceae</taxon>
        <taxon>Papilionoideae</taxon>
        <taxon>50 kb inversion clade</taxon>
        <taxon>NPAAA clade</taxon>
        <taxon>Hologalegina</taxon>
        <taxon>IRL clade</taxon>
        <taxon>Trifolieae</taxon>
        <taxon>Trifolium</taxon>
    </lineage>
</organism>
<proteinExistence type="predicted"/>
<gene>
    <name evidence="1" type="ORF">L195_g015315</name>
</gene>
<name>A0A2K3MMZ1_TRIPR</name>
<evidence type="ECO:0000313" key="2">
    <source>
        <dbReference type="Proteomes" id="UP000236291"/>
    </source>
</evidence>
<reference evidence="1 2" key="2">
    <citation type="journal article" date="2017" name="Front. Plant Sci.">
        <title>Gene Classification and Mining of Molecular Markers Useful in Red Clover (Trifolium pratense) Breeding.</title>
        <authorList>
            <person name="Istvanek J."/>
            <person name="Dluhosova J."/>
            <person name="Dluhos P."/>
            <person name="Patkova L."/>
            <person name="Nedelnik J."/>
            <person name="Repkova J."/>
        </authorList>
    </citation>
    <scope>NUCLEOTIDE SEQUENCE [LARGE SCALE GENOMIC DNA]</scope>
    <source>
        <strain evidence="2">cv. Tatra</strain>
        <tissue evidence="1">Young leaves</tissue>
    </source>
</reference>
<comment type="caution">
    <text evidence="1">The sequence shown here is derived from an EMBL/GenBank/DDBJ whole genome shotgun (WGS) entry which is preliminary data.</text>
</comment>
<dbReference type="Proteomes" id="UP000236291">
    <property type="component" value="Unassembled WGS sequence"/>
</dbReference>
<dbReference type="AlphaFoldDB" id="A0A2K3MMZ1"/>